<protein>
    <submittedName>
        <fullName evidence="1">Uncharacterized protein</fullName>
    </submittedName>
</protein>
<dbReference type="AlphaFoldDB" id="A0A0N7HX11"/>
<organism evidence="1 2">
    <name type="scientific">Rufibacter tibetensis</name>
    <dbReference type="NCBI Taxonomy" id="512763"/>
    <lineage>
        <taxon>Bacteria</taxon>
        <taxon>Pseudomonadati</taxon>
        <taxon>Bacteroidota</taxon>
        <taxon>Cytophagia</taxon>
        <taxon>Cytophagales</taxon>
        <taxon>Hymenobacteraceae</taxon>
        <taxon>Rufibacter</taxon>
    </lineage>
</organism>
<reference evidence="1 2" key="1">
    <citation type="submission" date="2015-08" db="EMBL/GenBank/DDBJ databases">
        <title>Complete genome sequence of Rufibacter tibetensis strain 1351t, a radiation-resistant bacterium from tibet plateau.</title>
        <authorList>
            <person name="Dai J."/>
        </authorList>
    </citation>
    <scope>NUCLEOTIDE SEQUENCE [LARGE SCALE GENOMIC DNA]</scope>
    <source>
        <strain evidence="1 2">1351</strain>
    </source>
</reference>
<name>A0A0N7HX11_9BACT</name>
<gene>
    <name evidence="1" type="ORF">DC20_19405</name>
</gene>
<dbReference type="Proteomes" id="UP000061382">
    <property type="component" value="Chromosome"/>
</dbReference>
<keyword evidence="2" id="KW-1185">Reference proteome</keyword>
<evidence type="ECO:0000313" key="2">
    <source>
        <dbReference type="Proteomes" id="UP000061382"/>
    </source>
</evidence>
<evidence type="ECO:0000313" key="1">
    <source>
        <dbReference type="EMBL" id="ALJ00753.1"/>
    </source>
</evidence>
<sequence length="71" mass="8231">MIYTLKEKNIYMMNRSVKITDATDEHLETLKMLLSRKVKKKVTKGQIITWSLKTLTDKLKAMQEGNEDGEA</sequence>
<dbReference type="PATRIC" id="fig|512763.3.peg.4254"/>
<proteinExistence type="predicted"/>
<dbReference type="KEGG" id="rti:DC20_19405"/>
<dbReference type="EMBL" id="CP012643">
    <property type="protein sequence ID" value="ALJ00753.1"/>
    <property type="molecule type" value="Genomic_DNA"/>
</dbReference>
<accession>A0A0N7HX11</accession>